<evidence type="ECO:0000313" key="2">
    <source>
        <dbReference type="Proteomes" id="UP000600918"/>
    </source>
</evidence>
<organism evidence="1 2">
    <name type="scientific">Vespula pensylvanica</name>
    <name type="common">Western yellow jacket</name>
    <name type="synonym">Wasp</name>
    <dbReference type="NCBI Taxonomy" id="30213"/>
    <lineage>
        <taxon>Eukaryota</taxon>
        <taxon>Metazoa</taxon>
        <taxon>Ecdysozoa</taxon>
        <taxon>Arthropoda</taxon>
        <taxon>Hexapoda</taxon>
        <taxon>Insecta</taxon>
        <taxon>Pterygota</taxon>
        <taxon>Neoptera</taxon>
        <taxon>Endopterygota</taxon>
        <taxon>Hymenoptera</taxon>
        <taxon>Apocrita</taxon>
        <taxon>Aculeata</taxon>
        <taxon>Vespoidea</taxon>
        <taxon>Vespidae</taxon>
        <taxon>Vespinae</taxon>
        <taxon>Vespula</taxon>
    </lineage>
</organism>
<dbReference type="Proteomes" id="UP000600918">
    <property type="component" value="Unassembled WGS sequence"/>
</dbReference>
<name>A0A834JKK3_VESPE</name>
<comment type="caution">
    <text evidence="1">The sequence shown here is derived from an EMBL/GenBank/DDBJ whole genome shotgun (WGS) entry which is preliminary data.</text>
</comment>
<accession>A0A834JKK3</accession>
<keyword evidence="2" id="KW-1185">Reference proteome</keyword>
<dbReference type="AlphaFoldDB" id="A0A834JKK3"/>
<sequence>MVSTARASGLIQASSFPSEYRPPSPILFYSPVTVYPVIPAGHATLKWRRKELFVADRVSFGKQFVVILVVIRKEERLTEKLDLHRGECNFREFGVHAYPSIHVHLLFRFREIEARAQLSLSIHQSGTVSKSKSLGDATREFVETDDPAVIADKVLLPIERDGEDEDVRVVLPCEFY</sequence>
<protein>
    <submittedName>
        <fullName evidence="1">Uncharacterized protein</fullName>
    </submittedName>
</protein>
<evidence type="ECO:0000313" key="1">
    <source>
        <dbReference type="EMBL" id="KAF7389740.1"/>
    </source>
</evidence>
<proteinExistence type="predicted"/>
<gene>
    <name evidence="1" type="ORF">H0235_018224</name>
</gene>
<dbReference type="EMBL" id="JACSDY010000024">
    <property type="protein sequence ID" value="KAF7389740.1"/>
    <property type="molecule type" value="Genomic_DNA"/>
</dbReference>
<reference evidence="1" key="1">
    <citation type="journal article" date="2020" name="G3 (Bethesda)">
        <title>High-Quality Assemblies for Three Invasive Social Wasps from the &lt;i&gt;Vespula&lt;/i&gt; Genus.</title>
        <authorList>
            <person name="Harrop T.W.R."/>
            <person name="Guhlin J."/>
            <person name="McLaughlin G.M."/>
            <person name="Permina E."/>
            <person name="Stockwell P."/>
            <person name="Gilligan J."/>
            <person name="Le Lec M.F."/>
            <person name="Gruber M.A.M."/>
            <person name="Quinn O."/>
            <person name="Lovegrove M."/>
            <person name="Duncan E.J."/>
            <person name="Remnant E.J."/>
            <person name="Van Eeckhoven J."/>
            <person name="Graham B."/>
            <person name="Knapp R.A."/>
            <person name="Langford K.W."/>
            <person name="Kronenberg Z."/>
            <person name="Press M.O."/>
            <person name="Eacker S.M."/>
            <person name="Wilson-Rankin E.E."/>
            <person name="Purcell J."/>
            <person name="Lester P.J."/>
            <person name="Dearden P.K."/>
        </authorList>
    </citation>
    <scope>NUCLEOTIDE SEQUENCE</scope>
    <source>
        <strain evidence="1">Volc-1</strain>
    </source>
</reference>